<keyword evidence="4" id="KW-1185">Reference proteome</keyword>
<sequence>MHCHWGEHLFYFYIVSNNRDTHFGVELIADNMSALFSFVGKKILAESARNHFGTEDPYFEEVPASRLGRAFGKKTQKRRKAIPPGLSENDSKVLTRVKRRAYRLDLCLFSLCGLRFGWGSVIGIFPFIGDAADAMLALMVLKTCEGIDGGLPARLRTQMMINIIIDFFIGLIPFVGDVADAAYKCNTRNAVVLEKHLREKGARTIARQERQHGTDVDPSLPSEFDRYDSEAGVGSRNTKRGNDSVRRQKSKSRKGRGGRSAAQETDLESGNLDNPPARG</sequence>
<evidence type="ECO:0000256" key="1">
    <source>
        <dbReference type="SAM" id="MobiDB-lite"/>
    </source>
</evidence>
<dbReference type="VEuPathDB" id="FungiDB:ASPVEDRAFT_23052"/>
<dbReference type="Pfam" id="PF13430">
    <property type="entry name" value="DUF4112"/>
    <property type="match status" value="1"/>
</dbReference>
<dbReference type="STRING" id="1036611.A0A1L9P3C6"/>
<feature type="region of interest" description="Disordered" evidence="1">
    <location>
        <begin position="205"/>
        <end position="279"/>
    </location>
</feature>
<dbReference type="GeneID" id="63725026"/>
<keyword evidence="2" id="KW-1133">Transmembrane helix</keyword>
<feature type="compositionally biased region" description="Basic and acidic residues" evidence="1">
    <location>
        <begin position="205"/>
        <end position="215"/>
    </location>
</feature>
<gene>
    <name evidence="3" type="ORF">ASPVEDRAFT_23052</name>
</gene>
<keyword evidence="2" id="KW-0472">Membrane</keyword>
<protein>
    <recommendedName>
        <fullName evidence="5">PH domain protein</fullName>
    </recommendedName>
</protein>
<feature type="transmembrane region" description="Helical" evidence="2">
    <location>
        <begin position="159"/>
        <end position="179"/>
    </location>
</feature>
<dbReference type="RefSeq" id="XP_040661788.1">
    <property type="nucleotide sequence ID" value="XM_040809515.1"/>
</dbReference>
<dbReference type="OrthoDB" id="2103474at2759"/>
<keyword evidence="2" id="KW-0812">Transmembrane</keyword>
<evidence type="ECO:0000313" key="4">
    <source>
        <dbReference type="Proteomes" id="UP000184073"/>
    </source>
</evidence>
<evidence type="ECO:0000256" key="2">
    <source>
        <dbReference type="SAM" id="Phobius"/>
    </source>
</evidence>
<dbReference type="PANTHER" id="PTHR35519:SF2">
    <property type="entry name" value="PH DOMAIN PROTEIN"/>
    <property type="match status" value="1"/>
</dbReference>
<dbReference type="Proteomes" id="UP000184073">
    <property type="component" value="Unassembled WGS sequence"/>
</dbReference>
<evidence type="ECO:0008006" key="5">
    <source>
        <dbReference type="Google" id="ProtNLM"/>
    </source>
</evidence>
<dbReference type="AlphaFoldDB" id="A0A1L9P3C6"/>
<evidence type="ECO:0000313" key="3">
    <source>
        <dbReference type="EMBL" id="OJI96025.1"/>
    </source>
</evidence>
<dbReference type="InterPro" id="IPR025187">
    <property type="entry name" value="DUF4112"/>
</dbReference>
<feature type="compositionally biased region" description="Basic residues" evidence="1">
    <location>
        <begin position="247"/>
        <end position="257"/>
    </location>
</feature>
<organism evidence="3 4">
    <name type="scientific">Aspergillus versicolor CBS 583.65</name>
    <dbReference type="NCBI Taxonomy" id="1036611"/>
    <lineage>
        <taxon>Eukaryota</taxon>
        <taxon>Fungi</taxon>
        <taxon>Dikarya</taxon>
        <taxon>Ascomycota</taxon>
        <taxon>Pezizomycotina</taxon>
        <taxon>Eurotiomycetes</taxon>
        <taxon>Eurotiomycetidae</taxon>
        <taxon>Eurotiales</taxon>
        <taxon>Aspergillaceae</taxon>
        <taxon>Aspergillus</taxon>
        <taxon>Aspergillus subgen. Nidulantes</taxon>
    </lineage>
</organism>
<feature type="transmembrane region" description="Helical" evidence="2">
    <location>
        <begin position="106"/>
        <end position="128"/>
    </location>
</feature>
<dbReference type="EMBL" id="KV878125">
    <property type="protein sequence ID" value="OJI96025.1"/>
    <property type="molecule type" value="Genomic_DNA"/>
</dbReference>
<name>A0A1L9P3C6_ASPVE</name>
<accession>A0A1L9P3C6</accession>
<reference evidence="4" key="1">
    <citation type="journal article" date="2017" name="Genome Biol.">
        <title>Comparative genomics reveals high biological diversity and specific adaptations in the industrially and medically important fungal genus Aspergillus.</title>
        <authorList>
            <person name="de Vries R.P."/>
            <person name="Riley R."/>
            <person name="Wiebenga A."/>
            <person name="Aguilar-Osorio G."/>
            <person name="Amillis S."/>
            <person name="Uchima C.A."/>
            <person name="Anderluh G."/>
            <person name="Asadollahi M."/>
            <person name="Askin M."/>
            <person name="Barry K."/>
            <person name="Battaglia E."/>
            <person name="Bayram O."/>
            <person name="Benocci T."/>
            <person name="Braus-Stromeyer S.A."/>
            <person name="Caldana C."/>
            <person name="Canovas D."/>
            <person name="Cerqueira G.C."/>
            <person name="Chen F."/>
            <person name="Chen W."/>
            <person name="Choi C."/>
            <person name="Clum A."/>
            <person name="Dos Santos R.A."/>
            <person name="Damasio A.R."/>
            <person name="Diallinas G."/>
            <person name="Emri T."/>
            <person name="Fekete E."/>
            <person name="Flipphi M."/>
            <person name="Freyberg S."/>
            <person name="Gallo A."/>
            <person name="Gournas C."/>
            <person name="Habgood R."/>
            <person name="Hainaut M."/>
            <person name="Harispe M.L."/>
            <person name="Henrissat B."/>
            <person name="Hilden K.S."/>
            <person name="Hope R."/>
            <person name="Hossain A."/>
            <person name="Karabika E."/>
            <person name="Karaffa L."/>
            <person name="Karanyi Z."/>
            <person name="Krasevec N."/>
            <person name="Kuo A."/>
            <person name="Kusch H."/>
            <person name="LaButti K."/>
            <person name="Lagendijk E.L."/>
            <person name="Lapidus A."/>
            <person name="Levasseur A."/>
            <person name="Lindquist E."/>
            <person name="Lipzen A."/>
            <person name="Logrieco A.F."/>
            <person name="MacCabe A."/>
            <person name="Maekelae M.R."/>
            <person name="Malavazi I."/>
            <person name="Melin P."/>
            <person name="Meyer V."/>
            <person name="Mielnichuk N."/>
            <person name="Miskei M."/>
            <person name="Molnar A.P."/>
            <person name="Mule G."/>
            <person name="Ngan C.Y."/>
            <person name="Orejas M."/>
            <person name="Orosz E."/>
            <person name="Ouedraogo J.P."/>
            <person name="Overkamp K.M."/>
            <person name="Park H.-S."/>
            <person name="Perrone G."/>
            <person name="Piumi F."/>
            <person name="Punt P.J."/>
            <person name="Ram A.F."/>
            <person name="Ramon A."/>
            <person name="Rauscher S."/>
            <person name="Record E."/>
            <person name="Riano-Pachon D.M."/>
            <person name="Robert V."/>
            <person name="Roehrig J."/>
            <person name="Ruller R."/>
            <person name="Salamov A."/>
            <person name="Salih N.S."/>
            <person name="Samson R.A."/>
            <person name="Sandor E."/>
            <person name="Sanguinetti M."/>
            <person name="Schuetze T."/>
            <person name="Sepcic K."/>
            <person name="Shelest E."/>
            <person name="Sherlock G."/>
            <person name="Sophianopoulou V."/>
            <person name="Squina F.M."/>
            <person name="Sun H."/>
            <person name="Susca A."/>
            <person name="Todd R.B."/>
            <person name="Tsang A."/>
            <person name="Unkles S.E."/>
            <person name="van de Wiele N."/>
            <person name="van Rossen-Uffink D."/>
            <person name="Oliveira J.V."/>
            <person name="Vesth T.C."/>
            <person name="Visser J."/>
            <person name="Yu J.-H."/>
            <person name="Zhou M."/>
            <person name="Andersen M.R."/>
            <person name="Archer D.B."/>
            <person name="Baker S.E."/>
            <person name="Benoit I."/>
            <person name="Brakhage A.A."/>
            <person name="Braus G.H."/>
            <person name="Fischer R."/>
            <person name="Frisvad J.C."/>
            <person name="Goldman G.H."/>
            <person name="Houbraken J."/>
            <person name="Oakley B."/>
            <person name="Pocsi I."/>
            <person name="Scazzocchio C."/>
            <person name="Seiboth B."/>
            <person name="vanKuyk P.A."/>
            <person name="Wortman J."/>
            <person name="Dyer P.S."/>
            <person name="Grigoriev I.V."/>
        </authorList>
    </citation>
    <scope>NUCLEOTIDE SEQUENCE [LARGE SCALE GENOMIC DNA]</scope>
    <source>
        <strain evidence="4">CBS 583.65</strain>
    </source>
</reference>
<proteinExistence type="predicted"/>
<dbReference type="PANTHER" id="PTHR35519">
    <property type="entry name" value="MEMBRANE PROTEINS"/>
    <property type="match status" value="1"/>
</dbReference>